<accession>A0A1S3CK16</accession>
<dbReference type="Gramene" id="MELO3C025655.2.1">
    <property type="protein sequence ID" value="MELO3C025655.2.1"/>
    <property type="gene ID" value="MELO3C025655.2"/>
</dbReference>
<dbReference type="SUPFAM" id="SSF81606">
    <property type="entry name" value="PP2C-like"/>
    <property type="match status" value="1"/>
</dbReference>
<dbReference type="InterPro" id="IPR039123">
    <property type="entry name" value="PPTC7"/>
</dbReference>
<dbReference type="GeneID" id="103501857"/>
<dbReference type="eggNOG" id="KOG1379">
    <property type="taxonomic scope" value="Eukaryota"/>
</dbReference>
<gene>
    <name evidence="5" type="primary">LOC103501857</name>
    <name evidence="3" type="synonym">103501857</name>
</gene>
<sequence length="272" mass="29647">MNHSYNNPFAAAAPAAVPPAPDLRIQFGSIYIPKQNSFGPQGEDAHFISTPDKVFGVADGVGAWAEEGIDSGEYARALMANCAAAAKADVDADPRRILTKGFMKTTKILGSSTACIMALRGNALKAANIGDSGFMIFREKKLIFVSVSQQHRFNCPFQLMDGYFLELPVQPWECRVEVWPGDIVVAGTDGLLDNVFASEIEKVLKEEERVDPGKLAWRLAELALRNSVDKRRTTPFSAAARRAGLWCEGGKIDDITVIVGHVQEAKAKYSRT</sequence>
<dbReference type="AlphaFoldDB" id="A0A1S3CK16"/>
<protein>
    <recommendedName>
        <fullName evidence="1">Protein phosphatase</fullName>
        <ecNumber evidence="1">3.1.3.16</ecNumber>
    </recommendedName>
</protein>
<keyword evidence="1" id="KW-0904">Protein phosphatase</keyword>
<dbReference type="GO" id="GO:0046872">
    <property type="term" value="F:metal ion binding"/>
    <property type="evidence" value="ECO:0007669"/>
    <property type="project" value="UniProtKB-UniRule"/>
</dbReference>
<comment type="cofactor">
    <cofactor evidence="1">
        <name>Mg(2+)</name>
        <dbReference type="ChEBI" id="CHEBI:18420"/>
    </cofactor>
</comment>
<keyword evidence="4" id="KW-1185">Reference proteome</keyword>
<keyword evidence="1" id="KW-0479">Metal-binding</keyword>
<dbReference type="SMART" id="SM00332">
    <property type="entry name" value="PP2Cc"/>
    <property type="match status" value="1"/>
</dbReference>
<comment type="cofactor">
    <cofactor evidence="1">
        <name>Mn(2+)</name>
        <dbReference type="ChEBI" id="CHEBI:29035"/>
    </cofactor>
</comment>
<name>A0A1S3CK16_CUCME</name>
<reference evidence="5" key="2">
    <citation type="submission" date="2025-04" db="UniProtKB">
        <authorList>
            <consortium name="RefSeq"/>
        </authorList>
    </citation>
    <scope>IDENTIFICATION</scope>
</reference>
<dbReference type="RefSeq" id="XP_008463804.1">
    <property type="nucleotide sequence ID" value="XM_008465582.1"/>
</dbReference>
<evidence type="ECO:0000313" key="4">
    <source>
        <dbReference type="Proteomes" id="UP001652600"/>
    </source>
</evidence>
<evidence type="ECO:0000256" key="1">
    <source>
        <dbReference type="RuleBase" id="RU366020"/>
    </source>
</evidence>
<dbReference type="EC" id="3.1.3.16" evidence="1"/>
<dbReference type="KEGG" id="cmo:103501857"/>
<feature type="domain" description="PPM-type phosphatase" evidence="2">
    <location>
        <begin position="29"/>
        <end position="262"/>
    </location>
</feature>
<organism evidence="4 5">
    <name type="scientific">Cucumis melo</name>
    <name type="common">Muskmelon</name>
    <dbReference type="NCBI Taxonomy" id="3656"/>
    <lineage>
        <taxon>Eukaryota</taxon>
        <taxon>Viridiplantae</taxon>
        <taxon>Streptophyta</taxon>
        <taxon>Embryophyta</taxon>
        <taxon>Tracheophyta</taxon>
        <taxon>Spermatophyta</taxon>
        <taxon>Magnoliopsida</taxon>
        <taxon>eudicotyledons</taxon>
        <taxon>Gunneridae</taxon>
        <taxon>Pentapetalae</taxon>
        <taxon>rosids</taxon>
        <taxon>fabids</taxon>
        <taxon>Cucurbitales</taxon>
        <taxon>Cucurbitaceae</taxon>
        <taxon>Benincaseae</taxon>
        <taxon>Cucumis</taxon>
    </lineage>
</organism>
<dbReference type="GO" id="GO:0004722">
    <property type="term" value="F:protein serine/threonine phosphatase activity"/>
    <property type="evidence" value="ECO:0007669"/>
    <property type="project" value="UniProtKB-EC"/>
</dbReference>
<comment type="catalytic activity">
    <reaction evidence="1">
        <text>O-phospho-L-seryl-[protein] + H2O = L-seryl-[protein] + phosphate</text>
        <dbReference type="Rhea" id="RHEA:20629"/>
        <dbReference type="Rhea" id="RHEA-COMP:9863"/>
        <dbReference type="Rhea" id="RHEA-COMP:11604"/>
        <dbReference type="ChEBI" id="CHEBI:15377"/>
        <dbReference type="ChEBI" id="CHEBI:29999"/>
        <dbReference type="ChEBI" id="CHEBI:43474"/>
        <dbReference type="ChEBI" id="CHEBI:83421"/>
        <dbReference type="EC" id="3.1.3.16"/>
    </reaction>
</comment>
<dbReference type="SMR" id="A0A1S3CK16"/>
<dbReference type="PANTHER" id="PTHR12320:SF81">
    <property type="entry name" value="PROTEIN PHOSPHATASE 2C 23-RELATED"/>
    <property type="match status" value="1"/>
</dbReference>
<dbReference type="InterPro" id="IPR036457">
    <property type="entry name" value="PPM-type-like_dom_sf"/>
</dbReference>
<keyword evidence="1" id="KW-0378">Hydrolase</keyword>
<comment type="catalytic activity">
    <reaction evidence="1">
        <text>O-phospho-L-threonyl-[protein] + H2O = L-threonyl-[protein] + phosphate</text>
        <dbReference type="Rhea" id="RHEA:47004"/>
        <dbReference type="Rhea" id="RHEA-COMP:11060"/>
        <dbReference type="Rhea" id="RHEA-COMP:11605"/>
        <dbReference type="ChEBI" id="CHEBI:15377"/>
        <dbReference type="ChEBI" id="CHEBI:30013"/>
        <dbReference type="ChEBI" id="CHEBI:43474"/>
        <dbReference type="ChEBI" id="CHEBI:61977"/>
        <dbReference type="EC" id="3.1.3.16"/>
    </reaction>
</comment>
<dbReference type="OrthoDB" id="60843at2759"/>
<dbReference type="PANTHER" id="PTHR12320">
    <property type="entry name" value="PROTEIN PHOSPHATASE 2C"/>
    <property type="match status" value="1"/>
</dbReference>
<dbReference type="EnsemblPlants" id="MELO3C025655.2.1">
    <property type="protein sequence ID" value="MELO3C025655.2.1"/>
    <property type="gene ID" value="MELO3C025655.2"/>
</dbReference>
<dbReference type="InParanoid" id="A0A1S3CK16"/>
<dbReference type="Proteomes" id="UP001652600">
    <property type="component" value="Chromosome 7"/>
</dbReference>
<dbReference type="InterPro" id="IPR001932">
    <property type="entry name" value="PPM-type_phosphatase-like_dom"/>
</dbReference>
<dbReference type="Gene3D" id="3.60.40.10">
    <property type="entry name" value="PPM-type phosphatase domain"/>
    <property type="match status" value="2"/>
</dbReference>
<keyword evidence="1" id="KW-0464">Manganese</keyword>
<evidence type="ECO:0000313" key="3">
    <source>
        <dbReference type="EnsemblPlants" id="MELO3C025655.2.1"/>
    </source>
</evidence>
<dbReference type="PROSITE" id="PS51746">
    <property type="entry name" value="PPM_2"/>
    <property type="match status" value="1"/>
</dbReference>
<proteinExistence type="inferred from homology"/>
<evidence type="ECO:0000259" key="2">
    <source>
        <dbReference type="PROSITE" id="PS51746"/>
    </source>
</evidence>
<keyword evidence="1" id="KW-0460">Magnesium</keyword>
<dbReference type="Pfam" id="PF00481">
    <property type="entry name" value="PP2C"/>
    <property type="match status" value="1"/>
</dbReference>
<comment type="similarity">
    <text evidence="1">Belongs to the PP2C family.</text>
</comment>
<evidence type="ECO:0000313" key="5">
    <source>
        <dbReference type="RefSeq" id="XP_008463804.1"/>
    </source>
</evidence>
<reference evidence="3" key="1">
    <citation type="submission" date="2023-03" db="UniProtKB">
        <authorList>
            <consortium name="EnsemblPlants"/>
        </authorList>
    </citation>
    <scope>IDENTIFICATION</scope>
</reference>